<sequence length="78" mass="9106">MNLMICDFYLQKKENITLIGLKIVLTNPALCQSLKIHSLCKQQAMKCRNRWFLTRELRSSSTKIDSSTLCDFNFFIIS</sequence>
<evidence type="ECO:0000313" key="2">
    <source>
        <dbReference type="Proteomes" id="UP000811246"/>
    </source>
</evidence>
<name>A0A922F7H6_CARIL</name>
<dbReference type="EMBL" id="CM031829">
    <property type="protein sequence ID" value="KAG6714765.1"/>
    <property type="molecule type" value="Genomic_DNA"/>
</dbReference>
<protein>
    <submittedName>
        <fullName evidence="1">Uncharacterized protein</fullName>
    </submittedName>
</protein>
<reference evidence="1" key="1">
    <citation type="submission" date="2021-01" db="EMBL/GenBank/DDBJ databases">
        <authorList>
            <person name="Lovell J.T."/>
            <person name="Bentley N."/>
            <person name="Bhattarai G."/>
            <person name="Jenkins J.W."/>
            <person name="Sreedasyam A."/>
            <person name="Alarcon Y."/>
            <person name="Bock C."/>
            <person name="Boston L."/>
            <person name="Carlson J."/>
            <person name="Cervantes K."/>
            <person name="Clermont K."/>
            <person name="Krom N."/>
            <person name="Kubenka K."/>
            <person name="Mamidi S."/>
            <person name="Mattison C."/>
            <person name="Monteros M."/>
            <person name="Pisani C."/>
            <person name="Plott C."/>
            <person name="Rajasekar S."/>
            <person name="Rhein H.S."/>
            <person name="Rohla C."/>
            <person name="Song M."/>
            <person name="Hilaire R.S."/>
            <person name="Shu S."/>
            <person name="Wells L."/>
            <person name="Wang X."/>
            <person name="Webber J."/>
            <person name="Heerema R.J."/>
            <person name="Klein P."/>
            <person name="Conner P."/>
            <person name="Grauke L."/>
            <person name="Grimwood J."/>
            <person name="Schmutz J."/>
            <person name="Randall J.J."/>
        </authorList>
    </citation>
    <scope>NUCLEOTIDE SEQUENCE</scope>
    <source>
        <tissue evidence="1">Leaf</tissue>
    </source>
</reference>
<evidence type="ECO:0000313" key="1">
    <source>
        <dbReference type="EMBL" id="KAG6714765.1"/>
    </source>
</evidence>
<dbReference type="Proteomes" id="UP000811246">
    <property type="component" value="Chromosome 5"/>
</dbReference>
<dbReference type="AlphaFoldDB" id="A0A922F7H6"/>
<organism evidence="1 2">
    <name type="scientific">Carya illinoinensis</name>
    <name type="common">Pecan</name>
    <dbReference type="NCBI Taxonomy" id="32201"/>
    <lineage>
        <taxon>Eukaryota</taxon>
        <taxon>Viridiplantae</taxon>
        <taxon>Streptophyta</taxon>
        <taxon>Embryophyta</taxon>
        <taxon>Tracheophyta</taxon>
        <taxon>Spermatophyta</taxon>
        <taxon>Magnoliopsida</taxon>
        <taxon>eudicotyledons</taxon>
        <taxon>Gunneridae</taxon>
        <taxon>Pentapetalae</taxon>
        <taxon>rosids</taxon>
        <taxon>fabids</taxon>
        <taxon>Fagales</taxon>
        <taxon>Juglandaceae</taxon>
        <taxon>Carya</taxon>
    </lineage>
</organism>
<proteinExistence type="predicted"/>
<gene>
    <name evidence="1" type="ORF">I3842_05G218100</name>
</gene>
<comment type="caution">
    <text evidence="1">The sequence shown here is derived from an EMBL/GenBank/DDBJ whole genome shotgun (WGS) entry which is preliminary data.</text>
</comment>
<dbReference type="EMBL" id="CM031829">
    <property type="protein sequence ID" value="KAG6714764.1"/>
    <property type="molecule type" value="Genomic_DNA"/>
</dbReference>
<accession>A0A922F7H6</accession>